<gene>
    <name evidence="1" type="ORF">LCGC14_1159670</name>
</gene>
<dbReference type="AlphaFoldDB" id="A0A0F9LT22"/>
<accession>A0A0F9LT22</accession>
<comment type="caution">
    <text evidence="1">The sequence shown here is derived from an EMBL/GenBank/DDBJ whole genome shotgun (WGS) entry which is preliminary data.</text>
</comment>
<protein>
    <submittedName>
        <fullName evidence="1">Uncharacterized protein</fullName>
    </submittedName>
</protein>
<proteinExistence type="predicted"/>
<organism evidence="1">
    <name type="scientific">marine sediment metagenome</name>
    <dbReference type="NCBI Taxonomy" id="412755"/>
    <lineage>
        <taxon>unclassified sequences</taxon>
        <taxon>metagenomes</taxon>
        <taxon>ecological metagenomes</taxon>
    </lineage>
</organism>
<dbReference type="EMBL" id="LAZR01005643">
    <property type="protein sequence ID" value="KKM98264.1"/>
    <property type="molecule type" value="Genomic_DNA"/>
</dbReference>
<name>A0A0F9LT22_9ZZZZ</name>
<sequence>MLVSGREPGREPLLLGSMEGIASVRRRQGRRQTPRTILNRTVWVVRVGCRPAECAWERAERSEAR</sequence>
<evidence type="ECO:0000313" key="1">
    <source>
        <dbReference type="EMBL" id="KKM98264.1"/>
    </source>
</evidence>
<reference evidence="1" key="1">
    <citation type="journal article" date="2015" name="Nature">
        <title>Complex archaea that bridge the gap between prokaryotes and eukaryotes.</title>
        <authorList>
            <person name="Spang A."/>
            <person name="Saw J.H."/>
            <person name="Jorgensen S.L."/>
            <person name="Zaremba-Niedzwiedzka K."/>
            <person name="Martijn J."/>
            <person name="Lind A.E."/>
            <person name="van Eijk R."/>
            <person name="Schleper C."/>
            <person name="Guy L."/>
            <person name="Ettema T.J."/>
        </authorList>
    </citation>
    <scope>NUCLEOTIDE SEQUENCE</scope>
</reference>